<feature type="signal peptide" evidence="1">
    <location>
        <begin position="1"/>
        <end position="26"/>
    </location>
</feature>
<sequence>MRLDSRMRSCWPFLLLGFLLPTQVAAGAWPRDEGEVFISLGGNVALFSSVRPVHYDPTYYVEYGVTPWLTVGLDGFHADRGAARNAFGFARIPLLQNVAGHQLAVSVAVGQLRYKGLDRDAETLPMARLALHWGYGLNDGWLAADVQTQFHLPRDGADDGPDLSQSKADLTWGYRFGGHWMMTWTLQLGYGLDHDFYAKITPAAGFELREGLSLRGSYTQALSGDRGAALGLEAWFTF</sequence>
<dbReference type="AlphaFoldDB" id="A0A1W6NYD7"/>
<reference evidence="2 3" key="1">
    <citation type="submission" date="2017-02" db="EMBL/GenBank/DDBJ databases">
        <title>Ketogulonicigenium robustum SPU B003 Genome sequencing and assembly.</title>
        <authorList>
            <person name="Li Y."/>
            <person name="Liu L."/>
            <person name="Wang C."/>
            <person name="Zhang M."/>
            <person name="Zhang T."/>
            <person name="Zhang Y."/>
        </authorList>
    </citation>
    <scope>NUCLEOTIDE SEQUENCE [LARGE SCALE GENOMIC DNA]</scope>
    <source>
        <strain evidence="2 3">SPU_B003</strain>
    </source>
</reference>
<keyword evidence="1" id="KW-0732">Signal</keyword>
<evidence type="ECO:0000256" key="1">
    <source>
        <dbReference type="SAM" id="SignalP"/>
    </source>
</evidence>
<organism evidence="2 3">
    <name type="scientific">Ketogulonicigenium robustum</name>
    <dbReference type="NCBI Taxonomy" id="92947"/>
    <lineage>
        <taxon>Bacteria</taxon>
        <taxon>Pseudomonadati</taxon>
        <taxon>Pseudomonadota</taxon>
        <taxon>Alphaproteobacteria</taxon>
        <taxon>Rhodobacterales</taxon>
        <taxon>Roseobacteraceae</taxon>
        <taxon>Ketogulonicigenium</taxon>
    </lineage>
</organism>
<name>A0A1W6NYD7_9RHOB</name>
<evidence type="ECO:0000313" key="2">
    <source>
        <dbReference type="EMBL" id="ARO14234.1"/>
    </source>
</evidence>
<evidence type="ECO:0000313" key="3">
    <source>
        <dbReference type="Proteomes" id="UP000242447"/>
    </source>
</evidence>
<gene>
    <name evidence="2" type="ORF">BVG79_00882</name>
</gene>
<dbReference type="EMBL" id="CP019937">
    <property type="protein sequence ID" value="ARO14234.1"/>
    <property type="molecule type" value="Genomic_DNA"/>
</dbReference>
<proteinExistence type="predicted"/>
<feature type="chain" id="PRO_5013162308" evidence="1">
    <location>
        <begin position="27"/>
        <end position="238"/>
    </location>
</feature>
<protein>
    <submittedName>
        <fullName evidence="2">Uncharacterized protein</fullName>
    </submittedName>
</protein>
<keyword evidence="3" id="KW-1185">Reference proteome</keyword>
<dbReference type="Proteomes" id="UP000242447">
    <property type="component" value="Chromosome"/>
</dbReference>
<dbReference type="KEGG" id="kro:BVG79_00882"/>
<dbReference type="STRING" id="92947.BVG79_00882"/>
<accession>A0A1W6NYD7</accession>